<sequence length="136" mass="14420">MVKLTFLILISLFYTFSTITQCAPVNPQSSNIITDVNKRTSPITSFVPLFITQAKRSSPDTIPISKKSAMPIEIPVIMKRTLPLSGATSAVSPFNSFSQPNNGINGFGLLPLTGGFGAFPFTPVTNGFLGAPVAAI</sequence>
<protein>
    <submittedName>
        <fullName evidence="2">Uncharacterized protein</fullName>
    </submittedName>
</protein>
<keyword evidence="1" id="KW-0732">Signal</keyword>
<evidence type="ECO:0000256" key="1">
    <source>
        <dbReference type="SAM" id="SignalP"/>
    </source>
</evidence>
<evidence type="ECO:0000313" key="2">
    <source>
        <dbReference type="EMBL" id="KAF0472051.1"/>
    </source>
</evidence>
<dbReference type="AlphaFoldDB" id="A0A8H3XM84"/>
<organism evidence="2 3">
    <name type="scientific">Gigaspora margarita</name>
    <dbReference type="NCBI Taxonomy" id="4874"/>
    <lineage>
        <taxon>Eukaryota</taxon>
        <taxon>Fungi</taxon>
        <taxon>Fungi incertae sedis</taxon>
        <taxon>Mucoromycota</taxon>
        <taxon>Glomeromycotina</taxon>
        <taxon>Glomeromycetes</taxon>
        <taxon>Diversisporales</taxon>
        <taxon>Gigasporaceae</taxon>
        <taxon>Gigaspora</taxon>
    </lineage>
</organism>
<dbReference type="OrthoDB" id="2458959at2759"/>
<keyword evidence="3" id="KW-1185">Reference proteome</keyword>
<dbReference type="EMBL" id="WTPW01000881">
    <property type="protein sequence ID" value="KAF0472051.1"/>
    <property type="molecule type" value="Genomic_DNA"/>
</dbReference>
<feature type="signal peptide" evidence="1">
    <location>
        <begin position="1"/>
        <end position="22"/>
    </location>
</feature>
<proteinExistence type="predicted"/>
<name>A0A8H3XM84_GIGMA</name>
<feature type="chain" id="PRO_5034384925" evidence="1">
    <location>
        <begin position="23"/>
        <end position="136"/>
    </location>
</feature>
<reference evidence="2 3" key="1">
    <citation type="journal article" date="2019" name="Environ. Microbiol.">
        <title>At the nexus of three kingdoms: the genome of the mycorrhizal fungus Gigaspora margarita provides insights into plant, endobacterial and fungal interactions.</title>
        <authorList>
            <person name="Venice F."/>
            <person name="Ghignone S."/>
            <person name="Salvioli di Fossalunga A."/>
            <person name="Amselem J."/>
            <person name="Novero M."/>
            <person name="Xianan X."/>
            <person name="Sedzielewska Toro K."/>
            <person name="Morin E."/>
            <person name="Lipzen A."/>
            <person name="Grigoriev I.V."/>
            <person name="Henrissat B."/>
            <person name="Martin F.M."/>
            <person name="Bonfante P."/>
        </authorList>
    </citation>
    <scope>NUCLEOTIDE SEQUENCE [LARGE SCALE GENOMIC DNA]</scope>
    <source>
        <strain evidence="2 3">BEG34</strain>
    </source>
</reference>
<evidence type="ECO:0000313" key="3">
    <source>
        <dbReference type="Proteomes" id="UP000439903"/>
    </source>
</evidence>
<comment type="caution">
    <text evidence="2">The sequence shown here is derived from an EMBL/GenBank/DDBJ whole genome shotgun (WGS) entry which is preliminary data.</text>
</comment>
<accession>A0A8H3XM84</accession>
<gene>
    <name evidence="2" type="ORF">F8M41_025083</name>
</gene>
<dbReference type="Proteomes" id="UP000439903">
    <property type="component" value="Unassembled WGS sequence"/>
</dbReference>